<organism evidence="2 3">
    <name type="scientific">Karstenula rhodostoma CBS 690.94</name>
    <dbReference type="NCBI Taxonomy" id="1392251"/>
    <lineage>
        <taxon>Eukaryota</taxon>
        <taxon>Fungi</taxon>
        <taxon>Dikarya</taxon>
        <taxon>Ascomycota</taxon>
        <taxon>Pezizomycotina</taxon>
        <taxon>Dothideomycetes</taxon>
        <taxon>Pleosporomycetidae</taxon>
        <taxon>Pleosporales</taxon>
        <taxon>Massarineae</taxon>
        <taxon>Didymosphaeriaceae</taxon>
        <taxon>Karstenula</taxon>
    </lineage>
</organism>
<evidence type="ECO:0000256" key="1">
    <source>
        <dbReference type="SAM" id="MobiDB-lite"/>
    </source>
</evidence>
<comment type="caution">
    <text evidence="2">The sequence shown here is derived from an EMBL/GenBank/DDBJ whole genome shotgun (WGS) entry which is preliminary data.</text>
</comment>
<evidence type="ECO:0000313" key="3">
    <source>
        <dbReference type="Proteomes" id="UP000799764"/>
    </source>
</evidence>
<evidence type="ECO:0000313" key="2">
    <source>
        <dbReference type="EMBL" id="KAF2442185.1"/>
    </source>
</evidence>
<feature type="region of interest" description="Disordered" evidence="1">
    <location>
        <begin position="1"/>
        <end position="26"/>
    </location>
</feature>
<dbReference type="OrthoDB" id="5428055at2759"/>
<keyword evidence="3" id="KW-1185">Reference proteome</keyword>
<sequence length="625" mass="71701">MDRPPGTRSEDMDSKSQRTYAQGLGILNKPVTASGYARSDRLELEVARREAPGILETSAETVYERYRTLPQKRTVPVHNIGPEEQEMRDRRRARYVRSSFLSHLMAQEDEQRHRGRFAVLDLQKGYGSLVMTSYSPGSDEDFFTSGIITSYTRLVIIEDMDSDWLESLARRLELPEHFFALHWENPNDHLLGNAQIPLGKQPSQHFILHYRESLPFKITKSDSGEHEKLAYAAQRTVVRRIRALKDLQTEDIEMAEQMVSFYCGKYNGREIGKATTIAPANLELSKKWEDTDGPLIAVLLVDPRPTFEEQFPTDPTAAVRRTPRPHAPIHHYETEWRDWADEDEDMDNGFTPSMYDELYDYFTSSSFEKMLYKLPYGADHLPATTWTIYCRDLVLAKIALTIQSLFIETWQLVGKASTGVKKLADFDFDKLERKAWSDDWKGEFFTQLWGLREELELIQYTLEVNKQVISRLIESETEHDPPYVSGRRASPWVSRVEEWDKLLKKNGYAIQLMDRTTETYVQAIGATAAQFANEQTKNSKKLTGFAAVFVPASLCAAILGSSGSGRDGHHSDRRMISEKQCVSLQATKLTRKKSEQFCNDRDLSIDGGLYHRREGMETTFDLPQA</sequence>
<name>A0A9P4PDV7_9PLEO</name>
<proteinExistence type="predicted"/>
<gene>
    <name evidence="2" type="ORF">P171DRAFT_474640</name>
</gene>
<protein>
    <submittedName>
        <fullName evidence="2">Uncharacterized protein</fullName>
    </submittedName>
</protein>
<dbReference type="EMBL" id="MU001504">
    <property type="protein sequence ID" value="KAF2442185.1"/>
    <property type="molecule type" value="Genomic_DNA"/>
</dbReference>
<feature type="compositionally biased region" description="Basic and acidic residues" evidence="1">
    <location>
        <begin position="1"/>
        <end position="16"/>
    </location>
</feature>
<reference evidence="2" key="1">
    <citation type="journal article" date="2020" name="Stud. Mycol.">
        <title>101 Dothideomycetes genomes: a test case for predicting lifestyles and emergence of pathogens.</title>
        <authorList>
            <person name="Haridas S."/>
            <person name="Albert R."/>
            <person name="Binder M."/>
            <person name="Bloem J."/>
            <person name="Labutti K."/>
            <person name="Salamov A."/>
            <person name="Andreopoulos B."/>
            <person name="Baker S."/>
            <person name="Barry K."/>
            <person name="Bills G."/>
            <person name="Bluhm B."/>
            <person name="Cannon C."/>
            <person name="Castanera R."/>
            <person name="Culley D."/>
            <person name="Daum C."/>
            <person name="Ezra D."/>
            <person name="Gonzalez J."/>
            <person name="Henrissat B."/>
            <person name="Kuo A."/>
            <person name="Liang C."/>
            <person name="Lipzen A."/>
            <person name="Lutzoni F."/>
            <person name="Magnuson J."/>
            <person name="Mondo S."/>
            <person name="Nolan M."/>
            <person name="Ohm R."/>
            <person name="Pangilinan J."/>
            <person name="Park H.-J."/>
            <person name="Ramirez L."/>
            <person name="Alfaro M."/>
            <person name="Sun H."/>
            <person name="Tritt A."/>
            <person name="Yoshinaga Y."/>
            <person name="Zwiers L.-H."/>
            <person name="Turgeon B."/>
            <person name="Goodwin S."/>
            <person name="Spatafora J."/>
            <person name="Crous P."/>
            <person name="Grigoriev I."/>
        </authorList>
    </citation>
    <scope>NUCLEOTIDE SEQUENCE</scope>
    <source>
        <strain evidence="2">CBS 690.94</strain>
    </source>
</reference>
<accession>A0A9P4PDV7</accession>
<dbReference type="AlphaFoldDB" id="A0A9P4PDV7"/>
<dbReference type="Proteomes" id="UP000799764">
    <property type="component" value="Unassembled WGS sequence"/>
</dbReference>